<protein>
    <submittedName>
        <fullName evidence="1">Uncharacterized protein</fullName>
    </submittedName>
</protein>
<dbReference type="AlphaFoldDB" id="A0A8H5HRZ2"/>
<dbReference type="EMBL" id="JAACJP010000001">
    <property type="protein sequence ID" value="KAF5388424.1"/>
    <property type="molecule type" value="Genomic_DNA"/>
</dbReference>
<name>A0A8H5HRZ2_9AGAR</name>
<reference evidence="1 2" key="1">
    <citation type="journal article" date="2020" name="ISME J.">
        <title>Uncovering the hidden diversity of litter-decomposition mechanisms in mushroom-forming fungi.</title>
        <authorList>
            <person name="Floudas D."/>
            <person name="Bentzer J."/>
            <person name="Ahren D."/>
            <person name="Johansson T."/>
            <person name="Persson P."/>
            <person name="Tunlid A."/>
        </authorList>
    </citation>
    <scope>NUCLEOTIDE SEQUENCE [LARGE SCALE GENOMIC DNA]</scope>
    <source>
        <strain evidence="1 2">CBS 661.87</strain>
    </source>
</reference>
<accession>A0A8H5HRZ2</accession>
<proteinExistence type="predicted"/>
<keyword evidence="2" id="KW-1185">Reference proteome</keyword>
<sequence length="430" mass="48235">MCALGTDFKQLGLDDLKRIAYRSARLQHNWSRELIRPVWSTTLTLPEAWSQKEIVAAISGTPRIILLATTPDGDVLALCLVDDEPEQRIIHATMGSVIHHASYDDKGKCLIGLIFQRRVGPPNQRDICIFSITHGHGQNLNIHWQKIYQSTIVDHFVYTDSAFILENVFGYRYIKGDGKAYIRAINYVKNTHIDFHEHNADFSRGVSVLRHSKCFKSDVSATHLVTVCHSGDSDARNTYRFPIGTLFDSVANGMIYNSPQIEQVDATHFISEPTMMGCPPGHRADVHVYHEYPSPLGLHLVTAGWYCVPGGVEELFDSFTVVQFSPYKNSVGADMTDEVRIARVELPCFYRNIDFSASGTYALLAGEGDNVSDFLLLEFRLDPPRIETRQVALPFILSTLCTVIDERSGVIYFDNVISGARCTLQAVRFA</sequence>
<gene>
    <name evidence="1" type="ORF">D9615_000844</name>
</gene>
<organism evidence="1 2">
    <name type="scientific">Tricholomella constricta</name>
    <dbReference type="NCBI Taxonomy" id="117010"/>
    <lineage>
        <taxon>Eukaryota</taxon>
        <taxon>Fungi</taxon>
        <taxon>Dikarya</taxon>
        <taxon>Basidiomycota</taxon>
        <taxon>Agaricomycotina</taxon>
        <taxon>Agaricomycetes</taxon>
        <taxon>Agaricomycetidae</taxon>
        <taxon>Agaricales</taxon>
        <taxon>Tricholomatineae</taxon>
        <taxon>Lyophyllaceae</taxon>
        <taxon>Tricholomella</taxon>
    </lineage>
</organism>
<evidence type="ECO:0000313" key="2">
    <source>
        <dbReference type="Proteomes" id="UP000565441"/>
    </source>
</evidence>
<evidence type="ECO:0000313" key="1">
    <source>
        <dbReference type="EMBL" id="KAF5388424.1"/>
    </source>
</evidence>
<dbReference type="Proteomes" id="UP000565441">
    <property type="component" value="Unassembled WGS sequence"/>
</dbReference>
<comment type="caution">
    <text evidence="1">The sequence shown here is derived from an EMBL/GenBank/DDBJ whole genome shotgun (WGS) entry which is preliminary data.</text>
</comment>